<dbReference type="PANTHER" id="PTHR33155:SF8">
    <property type="entry name" value="PROTEIN FANTASTIC FOUR 1"/>
    <property type="match status" value="1"/>
</dbReference>
<sequence>MSASSVCHGLQSCLEPCHTEPRVLRLKLAPPESNFSQTSAWVTKPCLAHSDHQEISHTTNHKITDMGGWSFLQALTDTSNGTKNEAQSEKTYVQPLVKGYSSKLSAKSLEMCTESLGSETGNNTCESSEDIDLFSLENGNCSTKRLISKANKICVSKKFNRSHSFPPPLTSITDLGGVQVRPHREDGRLVLKAVTISSPHSYVHAERSNGRLRIRLLKDYTPDCDNGVDEKEGIGGKHRDQVNEDDGFETEAETETETENEEVCDEDYEDETEEVNRGEELDGVNCNSEGEIEKTKFPRPSRCKEGGGGNKRLLNWEPFCVAT</sequence>
<comment type="similarity">
    <text evidence="1">Belongs to the fantastic four family.</text>
</comment>
<proteinExistence type="inferred from homology"/>
<dbReference type="PANTHER" id="PTHR33155">
    <property type="entry name" value="FANTASTIC FOUR-LIKE PROTEIN (DUF3049)"/>
    <property type="match status" value="1"/>
</dbReference>
<comment type="caution">
    <text evidence="4">The sequence shown here is derived from an EMBL/GenBank/DDBJ whole genome shotgun (WGS) entry which is preliminary data.</text>
</comment>
<dbReference type="Proteomes" id="UP001163823">
    <property type="component" value="Chromosome 3"/>
</dbReference>
<feature type="region of interest" description="Disordered" evidence="2">
    <location>
        <begin position="227"/>
        <end position="308"/>
    </location>
</feature>
<keyword evidence="5" id="KW-1185">Reference proteome</keyword>
<dbReference type="Pfam" id="PF11250">
    <property type="entry name" value="FAF"/>
    <property type="match status" value="1"/>
</dbReference>
<dbReference type="InterPro" id="IPR046431">
    <property type="entry name" value="FAF_dom"/>
</dbReference>
<evidence type="ECO:0000313" key="5">
    <source>
        <dbReference type="Proteomes" id="UP001163823"/>
    </source>
</evidence>
<feature type="compositionally biased region" description="Basic and acidic residues" evidence="2">
    <location>
        <begin position="228"/>
        <end position="242"/>
    </location>
</feature>
<organism evidence="4 5">
    <name type="scientific">Quillaja saponaria</name>
    <name type="common">Soap bark tree</name>
    <dbReference type="NCBI Taxonomy" id="32244"/>
    <lineage>
        <taxon>Eukaryota</taxon>
        <taxon>Viridiplantae</taxon>
        <taxon>Streptophyta</taxon>
        <taxon>Embryophyta</taxon>
        <taxon>Tracheophyta</taxon>
        <taxon>Spermatophyta</taxon>
        <taxon>Magnoliopsida</taxon>
        <taxon>eudicotyledons</taxon>
        <taxon>Gunneridae</taxon>
        <taxon>Pentapetalae</taxon>
        <taxon>rosids</taxon>
        <taxon>fabids</taxon>
        <taxon>Fabales</taxon>
        <taxon>Quillajaceae</taxon>
        <taxon>Quillaja</taxon>
    </lineage>
</organism>
<dbReference type="KEGG" id="qsa:O6P43_007041"/>
<protein>
    <submittedName>
        <fullName evidence="4">Protein FANTASTIC FOUR like</fullName>
    </submittedName>
</protein>
<evidence type="ECO:0000256" key="1">
    <source>
        <dbReference type="ARBA" id="ARBA00008690"/>
    </source>
</evidence>
<dbReference type="InterPro" id="IPR021410">
    <property type="entry name" value="FAF"/>
</dbReference>
<dbReference type="AlphaFoldDB" id="A0AAD7VJ38"/>
<evidence type="ECO:0000256" key="2">
    <source>
        <dbReference type="SAM" id="MobiDB-lite"/>
    </source>
</evidence>
<reference evidence="4" key="1">
    <citation type="journal article" date="2023" name="Science">
        <title>Elucidation of the pathway for biosynthesis of saponin adjuvants from the soapbark tree.</title>
        <authorList>
            <person name="Reed J."/>
            <person name="Orme A."/>
            <person name="El-Demerdash A."/>
            <person name="Owen C."/>
            <person name="Martin L.B.B."/>
            <person name="Misra R.C."/>
            <person name="Kikuchi S."/>
            <person name="Rejzek M."/>
            <person name="Martin A.C."/>
            <person name="Harkess A."/>
            <person name="Leebens-Mack J."/>
            <person name="Louveau T."/>
            <person name="Stephenson M.J."/>
            <person name="Osbourn A."/>
        </authorList>
    </citation>
    <scope>NUCLEOTIDE SEQUENCE</scope>
    <source>
        <strain evidence="4">S10</strain>
    </source>
</reference>
<evidence type="ECO:0000313" key="4">
    <source>
        <dbReference type="EMBL" id="KAJ7977410.1"/>
    </source>
</evidence>
<feature type="compositionally biased region" description="Acidic residues" evidence="2">
    <location>
        <begin position="243"/>
        <end position="273"/>
    </location>
</feature>
<name>A0AAD7VJ38_QUISA</name>
<feature type="domain" description="FAF" evidence="3">
    <location>
        <begin position="164"/>
        <end position="216"/>
    </location>
</feature>
<accession>A0AAD7VJ38</accession>
<gene>
    <name evidence="4" type="ORF">O6P43_007041</name>
</gene>
<evidence type="ECO:0000259" key="3">
    <source>
        <dbReference type="Pfam" id="PF11250"/>
    </source>
</evidence>
<dbReference type="EMBL" id="JARAOO010000003">
    <property type="protein sequence ID" value="KAJ7977410.1"/>
    <property type="molecule type" value="Genomic_DNA"/>
</dbReference>